<dbReference type="Proteomes" id="UP000481153">
    <property type="component" value="Unassembled WGS sequence"/>
</dbReference>
<organism evidence="1 2">
    <name type="scientific">Aphanomyces euteiches</name>
    <dbReference type="NCBI Taxonomy" id="100861"/>
    <lineage>
        <taxon>Eukaryota</taxon>
        <taxon>Sar</taxon>
        <taxon>Stramenopiles</taxon>
        <taxon>Oomycota</taxon>
        <taxon>Saprolegniomycetes</taxon>
        <taxon>Saprolegniales</taxon>
        <taxon>Verrucalvaceae</taxon>
        <taxon>Aphanomyces</taxon>
    </lineage>
</organism>
<evidence type="ECO:0000313" key="1">
    <source>
        <dbReference type="EMBL" id="KAF0733588.1"/>
    </source>
</evidence>
<dbReference type="EMBL" id="VJMJ01000121">
    <property type="protein sequence ID" value="KAF0733588.1"/>
    <property type="molecule type" value="Genomic_DNA"/>
</dbReference>
<evidence type="ECO:0000313" key="2">
    <source>
        <dbReference type="Proteomes" id="UP000481153"/>
    </source>
</evidence>
<sequence length="156" mass="17165">MCLGYSTMVIDDQDSLSSTIPYFASRCPFSCYLAREVRRADSTMRLASFRTAHLVRDLDAAPWSCLPIQPPVVSRSSAIRCLISVFVAQFWQFPNLRSFDVPATSSTLLTNQASSSHFAVSSLELCVAAAWFPLHELQVILGRRASFCGLSAGSSF</sequence>
<protein>
    <submittedName>
        <fullName evidence="1">Uncharacterized protein</fullName>
    </submittedName>
</protein>
<proteinExistence type="predicted"/>
<accession>A0A6G0X1C3</accession>
<comment type="caution">
    <text evidence="1">The sequence shown here is derived from an EMBL/GenBank/DDBJ whole genome shotgun (WGS) entry which is preliminary data.</text>
</comment>
<reference evidence="1 2" key="1">
    <citation type="submission" date="2019-07" db="EMBL/GenBank/DDBJ databases">
        <title>Genomics analysis of Aphanomyces spp. identifies a new class of oomycete effector associated with host adaptation.</title>
        <authorList>
            <person name="Gaulin E."/>
        </authorList>
    </citation>
    <scope>NUCLEOTIDE SEQUENCE [LARGE SCALE GENOMIC DNA]</scope>
    <source>
        <strain evidence="1 2">ATCC 201684</strain>
    </source>
</reference>
<keyword evidence="2" id="KW-1185">Reference proteome</keyword>
<gene>
    <name evidence="1" type="ORF">Ae201684_009523</name>
</gene>
<dbReference type="AlphaFoldDB" id="A0A6G0X1C3"/>
<name>A0A6G0X1C3_9STRA</name>